<organism evidence="1 2">
    <name type="scientific">Pseudidiomarina maritima</name>
    <dbReference type="NCBI Taxonomy" id="519453"/>
    <lineage>
        <taxon>Bacteria</taxon>
        <taxon>Pseudomonadati</taxon>
        <taxon>Pseudomonadota</taxon>
        <taxon>Gammaproteobacteria</taxon>
        <taxon>Alteromonadales</taxon>
        <taxon>Idiomarinaceae</taxon>
        <taxon>Pseudidiomarina</taxon>
    </lineage>
</organism>
<dbReference type="EMBL" id="FOYU01000002">
    <property type="protein sequence ID" value="SFR49666.1"/>
    <property type="molecule type" value="Genomic_DNA"/>
</dbReference>
<reference evidence="2" key="1">
    <citation type="submission" date="2016-10" db="EMBL/GenBank/DDBJ databases">
        <authorList>
            <person name="Varghese N."/>
            <person name="Submissions S."/>
        </authorList>
    </citation>
    <scope>NUCLEOTIDE SEQUENCE [LARGE SCALE GENOMIC DNA]</scope>
    <source>
        <strain evidence="2">CGMCC 1.7285</strain>
    </source>
</reference>
<dbReference type="AlphaFoldDB" id="A0A1I6H560"/>
<name>A0A1I6H560_9GAMM</name>
<gene>
    <name evidence="1" type="ORF">SAMN04488070_1481</name>
</gene>
<accession>A0A1I6H560</accession>
<protein>
    <submittedName>
        <fullName evidence="1">Uncharacterized protein</fullName>
    </submittedName>
</protein>
<proteinExistence type="predicted"/>
<dbReference type="Proteomes" id="UP000199424">
    <property type="component" value="Unassembled WGS sequence"/>
</dbReference>
<keyword evidence="2" id="KW-1185">Reference proteome</keyword>
<sequence>MTFLANGNSYTFIQLNQFIKSVRDLTARLPEGWHPEELLCQKSNT</sequence>
<evidence type="ECO:0000313" key="1">
    <source>
        <dbReference type="EMBL" id="SFR49666.1"/>
    </source>
</evidence>
<evidence type="ECO:0000313" key="2">
    <source>
        <dbReference type="Proteomes" id="UP000199424"/>
    </source>
</evidence>